<dbReference type="EMBL" id="JADBEL010000003">
    <property type="protein sequence ID" value="MBE1553819.1"/>
    <property type="molecule type" value="Genomic_DNA"/>
</dbReference>
<evidence type="ECO:0000256" key="2">
    <source>
        <dbReference type="ARBA" id="ARBA00022457"/>
    </source>
</evidence>
<dbReference type="InterPro" id="IPR043502">
    <property type="entry name" value="DNA/RNA_pol_sf"/>
</dbReference>
<keyword evidence="4 10" id="KW-0548">Nucleotidyltransferase</keyword>
<keyword evidence="2 10" id="KW-0515">Mutator protein</keyword>
<dbReference type="GO" id="GO:0000287">
    <property type="term" value="F:magnesium ion binding"/>
    <property type="evidence" value="ECO:0007669"/>
    <property type="project" value="UniProtKB-UniRule"/>
</dbReference>
<dbReference type="GO" id="GO:0003684">
    <property type="term" value="F:damaged DNA binding"/>
    <property type="evidence" value="ECO:0007669"/>
    <property type="project" value="InterPro"/>
</dbReference>
<evidence type="ECO:0000256" key="7">
    <source>
        <dbReference type="ARBA" id="ARBA00022842"/>
    </source>
</evidence>
<dbReference type="NCBIfam" id="NF002492">
    <property type="entry name" value="PRK01810.1"/>
    <property type="match status" value="1"/>
</dbReference>
<feature type="domain" description="UmuC" evidence="11">
    <location>
        <begin position="17"/>
        <end position="198"/>
    </location>
</feature>
<dbReference type="PANTHER" id="PTHR11076:SF33">
    <property type="entry name" value="DNA POLYMERASE KAPPA"/>
    <property type="match status" value="1"/>
</dbReference>
<comment type="function">
    <text evidence="10">Poorly processive, error-prone DNA polymerase involved in untargeted mutagenesis. Copies undamaged DNA at stalled replication forks, which arise in vivo from mismatched or misaligned primer ends. These misaligned primers can be extended by PolIV. Exhibits no 3'-5' exonuclease (proofreading) activity. May be involved in translesional synthesis, in conjunction with the beta clamp from PolIII.</text>
</comment>
<dbReference type="InterPro" id="IPR043128">
    <property type="entry name" value="Rev_trsase/Diguanyl_cyclase"/>
</dbReference>
<dbReference type="RefSeq" id="WP_192597628.1">
    <property type="nucleotide sequence ID" value="NZ_JADBEL010000003.1"/>
</dbReference>
<feature type="binding site" evidence="10">
    <location>
        <position position="21"/>
    </location>
    <ligand>
        <name>Mg(2+)</name>
        <dbReference type="ChEBI" id="CHEBI:18420"/>
    </ligand>
</feature>
<dbReference type="Gene3D" id="3.30.70.270">
    <property type="match status" value="1"/>
</dbReference>
<comment type="caution">
    <text evidence="12">The sequence shown here is derived from an EMBL/GenBank/DDBJ whole genome shotgun (WGS) entry which is preliminary data.</text>
</comment>
<evidence type="ECO:0000313" key="12">
    <source>
        <dbReference type="EMBL" id="MBE1553819.1"/>
    </source>
</evidence>
<dbReference type="EC" id="2.7.7.7" evidence="10"/>
<dbReference type="GO" id="GO:0003887">
    <property type="term" value="F:DNA-directed DNA polymerase activity"/>
    <property type="evidence" value="ECO:0007669"/>
    <property type="project" value="UniProtKB-UniRule"/>
</dbReference>
<comment type="similarity">
    <text evidence="1 10">Belongs to the DNA polymerase type-Y family.</text>
</comment>
<dbReference type="InterPro" id="IPR022880">
    <property type="entry name" value="DNApol_IV"/>
</dbReference>
<dbReference type="SUPFAM" id="SSF56672">
    <property type="entry name" value="DNA/RNA polymerases"/>
    <property type="match status" value="1"/>
</dbReference>
<comment type="catalytic activity">
    <reaction evidence="10">
        <text>DNA(n) + a 2'-deoxyribonucleoside 5'-triphosphate = DNA(n+1) + diphosphate</text>
        <dbReference type="Rhea" id="RHEA:22508"/>
        <dbReference type="Rhea" id="RHEA-COMP:17339"/>
        <dbReference type="Rhea" id="RHEA-COMP:17340"/>
        <dbReference type="ChEBI" id="CHEBI:33019"/>
        <dbReference type="ChEBI" id="CHEBI:61560"/>
        <dbReference type="ChEBI" id="CHEBI:173112"/>
        <dbReference type="EC" id="2.7.7.7"/>
    </reaction>
</comment>
<dbReference type="InterPro" id="IPR001126">
    <property type="entry name" value="UmuC"/>
</dbReference>
<name>A0A927MFL4_9BACL</name>
<evidence type="ECO:0000256" key="4">
    <source>
        <dbReference type="ARBA" id="ARBA00022695"/>
    </source>
</evidence>
<evidence type="ECO:0000256" key="9">
    <source>
        <dbReference type="ARBA" id="ARBA00023204"/>
    </source>
</evidence>
<dbReference type="CDD" id="cd03586">
    <property type="entry name" value="PolY_Pol_IV_kappa"/>
    <property type="match status" value="1"/>
</dbReference>
<dbReference type="GO" id="GO:0005829">
    <property type="term" value="C:cytosol"/>
    <property type="evidence" value="ECO:0007669"/>
    <property type="project" value="TreeGrafter"/>
</dbReference>
<dbReference type="Pfam" id="PF11799">
    <property type="entry name" value="IMS_C"/>
    <property type="match status" value="1"/>
</dbReference>
<keyword evidence="5 10" id="KW-0479">Metal-binding</keyword>
<reference evidence="12" key="1">
    <citation type="submission" date="2020-10" db="EMBL/GenBank/DDBJ databases">
        <title>Genomic Encyclopedia of Type Strains, Phase IV (KMG-IV): sequencing the most valuable type-strain genomes for metagenomic binning, comparative biology and taxonomic classification.</title>
        <authorList>
            <person name="Goeker M."/>
        </authorList>
    </citation>
    <scope>NUCLEOTIDE SEQUENCE</scope>
    <source>
        <strain evidence="12">DSM 13886</strain>
    </source>
</reference>
<dbReference type="SUPFAM" id="SSF100879">
    <property type="entry name" value="Lesion bypass DNA polymerase (Y-family), little finger domain"/>
    <property type="match status" value="1"/>
</dbReference>
<evidence type="ECO:0000256" key="3">
    <source>
        <dbReference type="ARBA" id="ARBA00022679"/>
    </source>
</evidence>
<dbReference type="PROSITE" id="PS50173">
    <property type="entry name" value="UMUC"/>
    <property type="match status" value="1"/>
</dbReference>
<feature type="binding site" evidence="10">
    <location>
        <position position="117"/>
    </location>
    <ligand>
        <name>Mg(2+)</name>
        <dbReference type="ChEBI" id="CHEBI:18420"/>
    </ligand>
</feature>
<keyword evidence="3 10" id="KW-0808">Transferase</keyword>
<dbReference type="Pfam" id="PF11798">
    <property type="entry name" value="IMS_HHH"/>
    <property type="match status" value="1"/>
</dbReference>
<comment type="subunit">
    <text evidence="10">Monomer.</text>
</comment>
<comment type="subcellular location">
    <subcellularLocation>
        <location evidence="10">Cytoplasm</location>
    </subcellularLocation>
</comment>
<evidence type="ECO:0000256" key="1">
    <source>
        <dbReference type="ARBA" id="ARBA00010945"/>
    </source>
</evidence>
<dbReference type="GO" id="GO:0042276">
    <property type="term" value="P:error-prone translesion synthesis"/>
    <property type="evidence" value="ECO:0007669"/>
    <property type="project" value="TreeGrafter"/>
</dbReference>
<dbReference type="Gene3D" id="3.40.1170.60">
    <property type="match status" value="1"/>
</dbReference>
<dbReference type="Gene3D" id="1.10.150.20">
    <property type="entry name" value="5' to 3' exonuclease, C-terminal subdomain"/>
    <property type="match status" value="1"/>
</dbReference>
<dbReference type="InterPro" id="IPR017961">
    <property type="entry name" value="DNA_pol_Y-fam_little_finger"/>
</dbReference>
<dbReference type="InterPro" id="IPR036775">
    <property type="entry name" value="DNA_pol_Y-fam_lit_finger_sf"/>
</dbReference>
<dbReference type="FunFam" id="3.40.1170.60:FF:000003">
    <property type="entry name" value="DNA polymerase eta"/>
    <property type="match status" value="1"/>
</dbReference>
<dbReference type="GO" id="GO:0006261">
    <property type="term" value="P:DNA-templated DNA replication"/>
    <property type="evidence" value="ECO:0007669"/>
    <property type="project" value="UniProtKB-UniRule"/>
</dbReference>
<evidence type="ECO:0000256" key="8">
    <source>
        <dbReference type="ARBA" id="ARBA00022932"/>
    </source>
</evidence>
<keyword evidence="10" id="KW-0238">DNA-binding</keyword>
<gene>
    <name evidence="10" type="primary">dinB</name>
    <name evidence="12" type="ORF">H4683_000893</name>
</gene>
<evidence type="ECO:0000259" key="11">
    <source>
        <dbReference type="PROSITE" id="PS50173"/>
    </source>
</evidence>
<keyword evidence="9 10" id="KW-0234">DNA repair</keyword>
<dbReference type="NCBIfam" id="NF002677">
    <property type="entry name" value="PRK02406.1"/>
    <property type="match status" value="1"/>
</dbReference>
<dbReference type="Gene3D" id="3.30.1490.100">
    <property type="entry name" value="DNA polymerase, Y-family, little finger domain"/>
    <property type="match status" value="1"/>
</dbReference>
<dbReference type="Pfam" id="PF00817">
    <property type="entry name" value="IMS"/>
    <property type="match status" value="1"/>
</dbReference>
<accession>A0A927MFL4</accession>
<evidence type="ECO:0000256" key="6">
    <source>
        <dbReference type="ARBA" id="ARBA00022763"/>
    </source>
</evidence>
<keyword evidence="7 10" id="KW-0460">Magnesium</keyword>
<evidence type="ECO:0000256" key="5">
    <source>
        <dbReference type="ARBA" id="ARBA00022723"/>
    </source>
</evidence>
<keyword evidence="13" id="KW-1185">Reference proteome</keyword>
<keyword evidence="10" id="KW-0235">DNA replication</keyword>
<keyword evidence="6 10" id="KW-0227">DNA damage</keyword>
<dbReference type="AlphaFoldDB" id="A0A927MFL4"/>
<dbReference type="Proteomes" id="UP000658225">
    <property type="component" value="Unassembled WGS sequence"/>
</dbReference>
<dbReference type="InterPro" id="IPR024728">
    <property type="entry name" value="PolY_HhH_motif"/>
</dbReference>
<sequence length="399" mass="44470">MEGCAIETVSETRTRVILHLDMNSFFASVEQAHDPSLKGIPMAVAGNPKERRGILVTCSYEARALGIYATMTVGEAKRLCSNLVIIPPDHEKYRTASMAVFNLLRSYTDLVEPVSIDEAFIDITAIGGLTNAVTIATEMQQRILRELDLPCSIGIAPNKFLAKTASDMKKPMGITILRKREVKSILWPLPVIDMHGIGKSTEKKMHALGIYTIGDLAQKDELIIKSSLGKNGLQLHKRANGNDYRLVDPEAAEERKSIGSSTTLPIDETDLDECLKTFNWLAVKVADRLNKTQLAGTVVMIQIRTADWRNQTRSRSTLNPVYKENDIYKEAVGLFNKHWDGEPVRLLGITVSNVVPMNELHEQLSIYNFEKHAKEEEIEGLLSELEKKFGPGSVKRANK</sequence>
<dbReference type="InterPro" id="IPR050116">
    <property type="entry name" value="DNA_polymerase-Y"/>
</dbReference>
<feature type="active site" evidence="10">
    <location>
        <position position="118"/>
    </location>
</feature>
<keyword evidence="8 10" id="KW-0239">DNA-directed DNA polymerase</keyword>
<evidence type="ECO:0000256" key="10">
    <source>
        <dbReference type="HAMAP-Rule" id="MF_01113"/>
    </source>
</evidence>
<keyword evidence="10" id="KW-0963">Cytoplasm</keyword>
<dbReference type="GO" id="GO:0006281">
    <property type="term" value="P:DNA repair"/>
    <property type="evidence" value="ECO:0007669"/>
    <property type="project" value="UniProtKB-UniRule"/>
</dbReference>
<evidence type="ECO:0000313" key="13">
    <source>
        <dbReference type="Proteomes" id="UP000658225"/>
    </source>
</evidence>
<dbReference type="GO" id="GO:0009432">
    <property type="term" value="P:SOS response"/>
    <property type="evidence" value="ECO:0007669"/>
    <property type="project" value="TreeGrafter"/>
</dbReference>
<dbReference type="PANTHER" id="PTHR11076">
    <property type="entry name" value="DNA REPAIR POLYMERASE UMUC / TRANSFERASE FAMILY MEMBER"/>
    <property type="match status" value="1"/>
</dbReference>
<protein>
    <recommendedName>
        <fullName evidence="10">DNA polymerase IV</fullName>
        <shortName evidence="10">Pol IV</shortName>
        <ecNumber evidence="10">2.7.7.7</ecNumber>
    </recommendedName>
</protein>
<dbReference type="HAMAP" id="MF_01113">
    <property type="entry name" value="DNApol_IV"/>
    <property type="match status" value="1"/>
</dbReference>
<organism evidence="12 13">
    <name type="scientific">Sporosarcina limicola</name>
    <dbReference type="NCBI Taxonomy" id="34101"/>
    <lineage>
        <taxon>Bacteria</taxon>
        <taxon>Bacillati</taxon>
        <taxon>Bacillota</taxon>
        <taxon>Bacilli</taxon>
        <taxon>Bacillales</taxon>
        <taxon>Caryophanaceae</taxon>
        <taxon>Sporosarcina</taxon>
    </lineage>
</organism>
<proteinExistence type="inferred from homology"/>
<comment type="cofactor">
    <cofactor evidence="10">
        <name>Mg(2+)</name>
        <dbReference type="ChEBI" id="CHEBI:18420"/>
    </cofactor>
    <text evidence="10">Binds 2 magnesium ions per subunit.</text>
</comment>
<feature type="site" description="Substrate discrimination" evidence="10">
    <location>
        <position position="26"/>
    </location>
</feature>